<feature type="compositionally biased region" description="Basic and acidic residues" evidence="1">
    <location>
        <begin position="1"/>
        <end position="13"/>
    </location>
</feature>
<gene>
    <name evidence="3" type="ORF">FOF52_02430</name>
</gene>
<protein>
    <submittedName>
        <fullName evidence="3">DUF397 domain-containing protein</fullName>
    </submittedName>
</protein>
<name>A0ABY4L1P4_THEAE</name>
<organism evidence="3 4">
    <name type="scientific">Thermobifida alba</name>
    <name type="common">Thermomonospora alba</name>
    <dbReference type="NCBI Taxonomy" id="53522"/>
    <lineage>
        <taxon>Bacteria</taxon>
        <taxon>Bacillati</taxon>
        <taxon>Actinomycetota</taxon>
        <taxon>Actinomycetes</taxon>
        <taxon>Streptosporangiales</taxon>
        <taxon>Nocardiopsidaceae</taxon>
        <taxon>Thermobifida</taxon>
    </lineage>
</organism>
<feature type="domain" description="DUF397" evidence="2">
    <location>
        <begin position="26"/>
        <end position="77"/>
    </location>
</feature>
<dbReference type="EMBL" id="CP051627">
    <property type="protein sequence ID" value="UPT19967.1"/>
    <property type="molecule type" value="Genomic_DNA"/>
</dbReference>
<keyword evidence="4" id="KW-1185">Reference proteome</keyword>
<evidence type="ECO:0000256" key="1">
    <source>
        <dbReference type="SAM" id="MobiDB-lite"/>
    </source>
</evidence>
<accession>A0ABY4L1P4</accession>
<reference evidence="3 4" key="1">
    <citation type="submission" date="2020-04" db="EMBL/GenBank/DDBJ databases">
        <title>Thermobifida alba genome sequencing and assembly.</title>
        <authorList>
            <person name="Luzics S."/>
            <person name="Horvath B."/>
            <person name="Nagy I."/>
            <person name="Toth A."/>
            <person name="Nagy I."/>
            <person name="Kukolya J."/>
        </authorList>
    </citation>
    <scope>NUCLEOTIDE SEQUENCE [LARGE SCALE GENOMIC DNA]</scope>
    <source>
        <strain evidence="3 4">DSM 43795</strain>
    </source>
</reference>
<sequence length="81" mass="8598">MGALEDTWHESSHSGDAGNGVEAAVPWHKSSHSIGVSNCVEVAGTPGSVLVRDTQHRHLGHLDFTAAEWVAFLAGLRNGRL</sequence>
<dbReference type="Pfam" id="PF04149">
    <property type="entry name" value="DUF397"/>
    <property type="match status" value="1"/>
</dbReference>
<proteinExistence type="predicted"/>
<dbReference type="RefSeq" id="WP_248592201.1">
    <property type="nucleotide sequence ID" value="NZ_BAABEB010000010.1"/>
</dbReference>
<dbReference type="Proteomes" id="UP000832041">
    <property type="component" value="Chromosome"/>
</dbReference>
<evidence type="ECO:0000259" key="2">
    <source>
        <dbReference type="Pfam" id="PF04149"/>
    </source>
</evidence>
<feature type="region of interest" description="Disordered" evidence="1">
    <location>
        <begin position="1"/>
        <end position="22"/>
    </location>
</feature>
<evidence type="ECO:0000313" key="3">
    <source>
        <dbReference type="EMBL" id="UPT19967.1"/>
    </source>
</evidence>
<dbReference type="InterPro" id="IPR007278">
    <property type="entry name" value="DUF397"/>
</dbReference>
<evidence type="ECO:0000313" key="4">
    <source>
        <dbReference type="Proteomes" id="UP000832041"/>
    </source>
</evidence>